<feature type="domain" description="Ubiquitin-like" evidence="1">
    <location>
        <begin position="77"/>
        <end position="123"/>
    </location>
</feature>
<organism evidence="2 3">
    <name type="scientific">Glossina palpalis gambiensis</name>
    <dbReference type="NCBI Taxonomy" id="67801"/>
    <lineage>
        <taxon>Eukaryota</taxon>
        <taxon>Metazoa</taxon>
        <taxon>Ecdysozoa</taxon>
        <taxon>Arthropoda</taxon>
        <taxon>Hexapoda</taxon>
        <taxon>Insecta</taxon>
        <taxon>Pterygota</taxon>
        <taxon>Neoptera</taxon>
        <taxon>Endopterygota</taxon>
        <taxon>Diptera</taxon>
        <taxon>Brachycera</taxon>
        <taxon>Muscomorpha</taxon>
        <taxon>Hippoboscoidea</taxon>
        <taxon>Glossinidae</taxon>
        <taxon>Glossina</taxon>
    </lineage>
</organism>
<proteinExistence type="predicted"/>
<dbReference type="EMBL" id="JXJN01021824">
    <property type="status" value="NOT_ANNOTATED_CDS"/>
    <property type="molecule type" value="Genomic_DNA"/>
</dbReference>
<dbReference type="InterPro" id="IPR000626">
    <property type="entry name" value="Ubiquitin-like_dom"/>
</dbReference>
<dbReference type="Proteomes" id="UP000092460">
    <property type="component" value="Unassembled WGS sequence"/>
</dbReference>
<dbReference type="AlphaFoldDB" id="A0A1B0BWJ0"/>
<dbReference type="PRINTS" id="PR00348">
    <property type="entry name" value="UBIQUITIN"/>
</dbReference>
<keyword evidence="3" id="KW-1185">Reference proteome</keyword>
<dbReference type="FunFam" id="3.10.20.90:FF:000160">
    <property type="entry name" value="Polyubiquitin-C"/>
    <property type="match status" value="1"/>
</dbReference>
<sequence>MQIFVKTLTGNTLTLDVEPTDTIEKIKSKIQDKDGIPPNQRRLIYAGKQLEDSCTLTNYNIQKGATLHLVLRLLGGNDIDVKTRQNKTIALKVESSDIAQGVKAKIEDKENIPPNHQYLTSVGNHSTLYLSRRLRGCN</sequence>
<dbReference type="Gene3D" id="3.10.20.90">
    <property type="entry name" value="Phosphatidylinositol 3-kinase Catalytic Subunit, Chain A, domain 1"/>
    <property type="match status" value="2"/>
</dbReference>
<accession>A0A1B0BWJ0</accession>
<dbReference type="InterPro" id="IPR019956">
    <property type="entry name" value="Ubiquitin_dom"/>
</dbReference>
<dbReference type="InterPro" id="IPR029071">
    <property type="entry name" value="Ubiquitin-like_domsf"/>
</dbReference>
<dbReference type="SMART" id="SM00213">
    <property type="entry name" value="UBQ"/>
    <property type="match status" value="2"/>
</dbReference>
<dbReference type="SUPFAM" id="SSF54236">
    <property type="entry name" value="Ubiquitin-like"/>
    <property type="match status" value="2"/>
</dbReference>
<evidence type="ECO:0000259" key="1">
    <source>
        <dbReference type="PROSITE" id="PS50053"/>
    </source>
</evidence>
<dbReference type="VEuPathDB" id="VectorBase:GPPI042743"/>
<feature type="domain" description="Ubiquitin-like" evidence="1">
    <location>
        <begin position="1"/>
        <end position="76"/>
    </location>
</feature>
<dbReference type="STRING" id="67801.A0A1B0BWJ0"/>
<dbReference type="InterPro" id="IPR050158">
    <property type="entry name" value="Ubiquitin_ubiquitin-like"/>
</dbReference>
<dbReference type="Pfam" id="PF00240">
    <property type="entry name" value="ubiquitin"/>
    <property type="match status" value="2"/>
</dbReference>
<evidence type="ECO:0000313" key="2">
    <source>
        <dbReference type="EnsemblMetazoa" id="GPPI042743-PA"/>
    </source>
</evidence>
<dbReference type="EnsemblMetazoa" id="GPPI042743-RA">
    <property type="protein sequence ID" value="GPPI042743-PA"/>
    <property type="gene ID" value="GPPI042743"/>
</dbReference>
<reference evidence="3" key="1">
    <citation type="submission" date="2015-01" db="EMBL/GenBank/DDBJ databases">
        <authorList>
            <person name="Aksoy S."/>
            <person name="Warren W."/>
            <person name="Wilson R.K."/>
        </authorList>
    </citation>
    <scope>NUCLEOTIDE SEQUENCE [LARGE SCALE GENOMIC DNA]</scope>
    <source>
        <strain evidence="3">IAEA</strain>
    </source>
</reference>
<dbReference type="PROSITE" id="PS50053">
    <property type="entry name" value="UBIQUITIN_2"/>
    <property type="match status" value="2"/>
</dbReference>
<name>A0A1B0BWJ0_9MUSC</name>
<protein>
    <recommendedName>
        <fullName evidence="1">Ubiquitin-like domain-containing protein</fullName>
    </recommendedName>
</protein>
<dbReference type="PANTHER" id="PTHR10666">
    <property type="entry name" value="UBIQUITIN"/>
    <property type="match status" value="1"/>
</dbReference>
<evidence type="ECO:0000313" key="3">
    <source>
        <dbReference type="Proteomes" id="UP000092460"/>
    </source>
</evidence>
<reference evidence="2" key="2">
    <citation type="submission" date="2020-05" db="UniProtKB">
        <authorList>
            <consortium name="EnsemblMetazoa"/>
        </authorList>
    </citation>
    <scope>IDENTIFICATION</scope>
    <source>
        <strain evidence="2">IAEA</strain>
    </source>
</reference>